<keyword evidence="1" id="KW-0863">Zinc-finger</keyword>
<sequence>MEARVAALTKSIEDTNKQNAALFERISSRFDEVAELASKKTKIDRSILKFRSKGNEDQFVFAEKIEEQLRESSKQLQRTSILVAEAVSVPPEALTQSIAKTKKSLDEGMKLVTHCQKLIKMADRSEIGWKVVKEYESDSLAENKEDKKRIAKADKAAASSATKKKSVSKPIALAPTVRTPQQHFRSSWPIRGSFSLGLSTSRSFGSAGGSRPIGFCFRCSEMGHLQSCCPKLSSPQYPSHSCNYTEHEIDGCGEHPLSDDTYVDLSCRYWEASEHVVEDVKWRLKQYILFWHDATPYIIDVIENGYRLPLICSPPSFSAPNHSSTKNVFVTEAVEKLVDNSCA</sequence>
<protein>
    <recommendedName>
        <fullName evidence="2">CCHC-type domain-containing protein</fullName>
    </recommendedName>
</protein>
<accession>A0A1X7UCK1</accession>
<proteinExistence type="predicted"/>
<dbReference type="SUPFAM" id="SSF57756">
    <property type="entry name" value="Retrovirus zinc finger-like domains"/>
    <property type="match status" value="1"/>
</dbReference>
<keyword evidence="1" id="KW-0862">Zinc</keyword>
<reference evidence="3" key="1">
    <citation type="submission" date="2017-05" db="UniProtKB">
        <authorList>
            <consortium name="EnsemblMetazoa"/>
        </authorList>
    </citation>
    <scope>IDENTIFICATION</scope>
</reference>
<evidence type="ECO:0000313" key="3">
    <source>
        <dbReference type="EnsemblMetazoa" id="Aqu2.1.25497_001"/>
    </source>
</evidence>
<dbReference type="GO" id="GO:0008270">
    <property type="term" value="F:zinc ion binding"/>
    <property type="evidence" value="ECO:0007669"/>
    <property type="project" value="UniProtKB-KW"/>
</dbReference>
<dbReference type="EnsemblMetazoa" id="Aqu2.1.25497_001">
    <property type="protein sequence ID" value="Aqu2.1.25497_001"/>
    <property type="gene ID" value="Aqu2.1.25497"/>
</dbReference>
<keyword evidence="1" id="KW-0479">Metal-binding</keyword>
<dbReference type="OMA" id="FRSSWPI"/>
<dbReference type="PROSITE" id="PS50158">
    <property type="entry name" value="ZF_CCHC"/>
    <property type="match status" value="1"/>
</dbReference>
<dbReference type="GO" id="GO:0003676">
    <property type="term" value="F:nucleic acid binding"/>
    <property type="evidence" value="ECO:0007669"/>
    <property type="project" value="InterPro"/>
</dbReference>
<dbReference type="OrthoDB" id="7477527at2759"/>
<dbReference type="InterPro" id="IPR001878">
    <property type="entry name" value="Znf_CCHC"/>
</dbReference>
<dbReference type="AlphaFoldDB" id="A0A1X7UCK1"/>
<name>A0A1X7UCK1_AMPQE</name>
<organism evidence="3">
    <name type="scientific">Amphimedon queenslandica</name>
    <name type="common">Sponge</name>
    <dbReference type="NCBI Taxonomy" id="400682"/>
    <lineage>
        <taxon>Eukaryota</taxon>
        <taxon>Metazoa</taxon>
        <taxon>Porifera</taxon>
        <taxon>Demospongiae</taxon>
        <taxon>Heteroscleromorpha</taxon>
        <taxon>Haplosclerida</taxon>
        <taxon>Niphatidae</taxon>
        <taxon>Amphimedon</taxon>
    </lineage>
</organism>
<feature type="domain" description="CCHC-type" evidence="2">
    <location>
        <begin position="216"/>
        <end position="231"/>
    </location>
</feature>
<dbReference type="InterPro" id="IPR036875">
    <property type="entry name" value="Znf_CCHC_sf"/>
</dbReference>
<dbReference type="InParanoid" id="A0A1X7UCK1"/>
<evidence type="ECO:0000256" key="1">
    <source>
        <dbReference type="PROSITE-ProRule" id="PRU00047"/>
    </source>
</evidence>
<evidence type="ECO:0000259" key="2">
    <source>
        <dbReference type="PROSITE" id="PS50158"/>
    </source>
</evidence>